<dbReference type="Proteomes" id="UP000287224">
    <property type="component" value="Unassembled WGS sequence"/>
</dbReference>
<dbReference type="EMBL" id="BIFQ01000002">
    <property type="protein sequence ID" value="GCE07945.1"/>
    <property type="molecule type" value="Genomic_DNA"/>
</dbReference>
<dbReference type="AlphaFoldDB" id="A0A401ZM49"/>
<keyword evidence="3" id="KW-1185">Reference proteome</keyword>
<evidence type="ECO:0000256" key="1">
    <source>
        <dbReference type="SAM" id="MobiDB-lite"/>
    </source>
</evidence>
<comment type="caution">
    <text evidence="2">The sequence shown here is derived from an EMBL/GenBank/DDBJ whole genome shotgun (WGS) entry which is preliminary data.</text>
</comment>
<organism evidence="2 3">
    <name type="scientific">Dictyobacter aurantiacus</name>
    <dbReference type="NCBI Taxonomy" id="1936993"/>
    <lineage>
        <taxon>Bacteria</taxon>
        <taxon>Bacillati</taxon>
        <taxon>Chloroflexota</taxon>
        <taxon>Ktedonobacteria</taxon>
        <taxon>Ktedonobacterales</taxon>
        <taxon>Dictyobacteraceae</taxon>
        <taxon>Dictyobacter</taxon>
    </lineage>
</organism>
<evidence type="ECO:0000313" key="2">
    <source>
        <dbReference type="EMBL" id="GCE07945.1"/>
    </source>
</evidence>
<evidence type="ECO:0000313" key="3">
    <source>
        <dbReference type="Proteomes" id="UP000287224"/>
    </source>
</evidence>
<reference evidence="3" key="1">
    <citation type="submission" date="2018-12" db="EMBL/GenBank/DDBJ databases">
        <title>Tengunoibacter tsumagoiensis gen. nov., sp. nov., Dictyobacter kobayashii sp. nov., D. alpinus sp. nov., and D. joshuensis sp. nov. and description of Dictyobacteraceae fam. nov. within the order Ktedonobacterales isolated from Tengu-no-mugimeshi.</title>
        <authorList>
            <person name="Wang C.M."/>
            <person name="Zheng Y."/>
            <person name="Sakai Y."/>
            <person name="Toyoda A."/>
            <person name="Minakuchi Y."/>
            <person name="Abe K."/>
            <person name="Yokota A."/>
            <person name="Yabe S."/>
        </authorList>
    </citation>
    <scope>NUCLEOTIDE SEQUENCE [LARGE SCALE GENOMIC DNA]</scope>
    <source>
        <strain evidence="3">S-27</strain>
    </source>
</reference>
<protein>
    <submittedName>
        <fullName evidence="2">Uncharacterized protein</fullName>
    </submittedName>
</protein>
<name>A0A401ZM49_9CHLR</name>
<gene>
    <name evidence="2" type="ORF">KDAU_52740</name>
</gene>
<feature type="region of interest" description="Disordered" evidence="1">
    <location>
        <begin position="1"/>
        <end position="37"/>
    </location>
</feature>
<proteinExistence type="predicted"/>
<sequence>MSAHLAPRATRAIKAETAGSSGLALGPNQRGKGGGEVEASIPVMAMAHLH</sequence>
<accession>A0A401ZM49</accession>